<dbReference type="Proteomes" id="UP000276133">
    <property type="component" value="Unassembled WGS sequence"/>
</dbReference>
<proteinExistence type="predicted"/>
<accession>A0A3M7QVY5</accession>
<name>A0A3M7QVY5_BRAPC</name>
<reference evidence="1 2" key="1">
    <citation type="journal article" date="2018" name="Sci. Rep.">
        <title>Genomic signatures of local adaptation to the degree of environmental predictability in rotifers.</title>
        <authorList>
            <person name="Franch-Gras L."/>
            <person name="Hahn C."/>
            <person name="Garcia-Roger E.M."/>
            <person name="Carmona M.J."/>
            <person name="Serra M."/>
            <person name="Gomez A."/>
        </authorList>
    </citation>
    <scope>NUCLEOTIDE SEQUENCE [LARGE SCALE GENOMIC DNA]</scope>
    <source>
        <strain evidence="1">HYR1</strain>
    </source>
</reference>
<dbReference type="EMBL" id="REGN01004997">
    <property type="protein sequence ID" value="RNA15271.1"/>
    <property type="molecule type" value="Genomic_DNA"/>
</dbReference>
<comment type="caution">
    <text evidence="1">The sequence shown here is derived from an EMBL/GenBank/DDBJ whole genome shotgun (WGS) entry which is preliminary data.</text>
</comment>
<gene>
    <name evidence="1" type="ORF">BpHYR1_043950</name>
</gene>
<sequence length="73" mass="8427">MSNSKSLNCNNSSLGLKILLSLNPDTYPKQKRTLNEYRCSSAFFKPPNQFFNGCIGRTILRLMIKKKEKEQKN</sequence>
<protein>
    <submittedName>
        <fullName evidence="1">Uncharacterized protein</fullName>
    </submittedName>
</protein>
<evidence type="ECO:0000313" key="1">
    <source>
        <dbReference type="EMBL" id="RNA15271.1"/>
    </source>
</evidence>
<organism evidence="1 2">
    <name type="scientific">Brachionus plicatilis</name>
    <name type="common">Marine rotifer</name>
    <name type="synonym">Brachionus muelleri</name>
    <dbReference type="NCBI Taxonomy" id="10195"/>
    <lineage>
        <taxon>Eukaryota</taxon>
        <taxon>Metazoa</taxon>
        <taxon>Spiralia</taxon>
        <taxon>Gnathifera</taxon>
        <taxon>Rotifera</taxon>
        <taxon>Eurotatoria</taxon>
        <taxon>Monogononta</taxon>
        <taxon>Pseudotrocha</taxon>
        <taxon>Ploima</taxon>
        <taxon>Brachionidae</taxon>
        <taxon>Brachionus</taxon>
    </lineage>
</organism>
<dbReference type="AlphaFoldDB" id="A0A3M7QVY5"/>
<evidence type="ECO:0000313" key="2">
    <source>
        <dbReference type="Proteomes" id="UP000276133"/>
    </source>
</evidence>
<keyword evidence="2" id="KW-1185">Reference proteome</keyword>